<proteinExistence type="inferred from homology"/>
<dbReference type="AlphaFoldDB" id="A0AAV9JW90"/>
<evidence type="ECO:0000256" key="4">
    <source>
        <dbReference type="ARBA" id="ARBA00022801"/>
    </source>
</evidence>
<keyword evidence="5" id="KW-0720">Serine protease</keyword>
<dbReference type="InterPro" id="IPR001375">
    <property type="entry name" value="Peptidase_S9_cat"/>
</dbReference>
<keyword evidence="2" id="KW-0645">Protease</keyword>
<comment type="caution">
    <text evidence="9">The sequence shown here is derived from an EMBL/GenBank/DDBJ whole genome shotgun (WGS) entry which is preliminary data.</text>
</comment>
<accession>A0AAV9JW90</accession>
<dbReference type="EMBL" id="JAVFHQ010000002">
    <property type="protein sequence ID" value="KAK4549991.1"/>
    <property type="molecule type" value="Genomic_DNA"/>
</dbReference>
<dbReference type="Pfam" id="PF00326">
    <property type="entry name" value="Peptidase_S9"/>
    <property type="match status" value="1"/>
</dbReference>
<evidence type="ECO:0000256" key="6">
    <source>
        <dbReference type="ARBA" id="ARBA00032829"/>
    </source>
</evidence>
<gene>
    <name evidence="9" type="ORF">LTR36_002958</name>
</gene>
<evidence type="ECO:0000256" key="3">
    <source>
        <dbReference type="ARBA" id="ARBA00022729"/>
    </source>
</evidence>
<dbReference type="FunFam" id="3.40.50.1820:FF:000028">
    <property type="entry name" value="S9 family peptidase"/>
    <property type="match status" value="1"/>
</dbReference>
<evidence type="ECO:0000313" key="9">
    <source>
        <dbReference type="EMBL" id="KAK4549991.1"/>
    </source>
</evidence>
<comment type="similarity">
    <text evidence="1">Belongs to the peptidase S9C family.</text>
</comment>
<dbReference type="GO" id="GO:0004252">
    <property type="term" value="F:serine-type endopeptidase activity"/>
    <property type="evidence" value="ECO:0007669"/>
    <property type="project" value="TreeGrafter"/>
</dbReference>
<evidence type="ECO:0000256" key="5">
    <source>
        <dbReference type="ARBA" id="ARBA00022825"/>
    </source>
</evidence>
<dbReference type="Proteomes" id="UP001324427">
    <property type="component" value="Unassembled WGS sequence"/>
</dbReference>
<keyword evidence="4" id="KW-0378">Hydrolase</keyword>
<dbReference type="Gene3D" id="3.40.50.1820">
    <property type="entry name" value="alpha/beta hydrolase"/>
    <property type="match status" value="1"/>
</dbReference>
<keyword evidence="3" id="KW-0732">Signal</keyword>
<evidence type="ECO:0000259" key="8">
    <source>
        <dbReference type="Pfam" id="PF00326"/>
    </source>
</evidence>
<dbReference type="InterPro" id="IPR029058">
    <property type="entry name" value="AB_hydrolase_fold"/>
</dbReference>
<dbReference type="PANTHER" id="PTHR42776:SF13">
    <property type="entry name" value="DIPEPTIDYL-PEPTIDASE 5"/>
    <property type="match status" value="1"/>
</dbReference>
<evidence type="ECO:0000256" key="2">
    <source>
        <dbReference type="ARBA" id="ARBA00022670"/>
    </source>
</evidence>
<dbReference type="GO" id="GO:0006508">
    <property type="term" value="P:proteolysis"/>
    <property type="evidence" value="ECO:0007669"/>
    <property type="project" value="UniProtKB-KW"/>
</dbReference>
<evidence type="ECO:0000256" key="1">
    <source>
        <dbReference type="ARBA" id="ARBA00010040"/>
    </source>
</evidence>
<organism evidence="9 10">
    <name type="scientific">Oleoguttula mirabilis</name>
    <dbReference type="NCBI Taxonomy" id="1507867"/>
    <lineage>
        <taxon>Eukaryota</taxon>
        <taxon>Fungi</taxon>
        <taxon>Dikarya</taxon>
        <taxon>Ascomycota</taxon>
        <taxon>Pezizomycotina</taxon>
        <taxon>Dothideomycetes</taxon>
        <taxon>Dothideomycetidae</taxon>
        <taxon>Mycosphaerellales</taxon>
        <taxon>Teratosphaeriaceae</taxon>
        <taxon>Oleoguttula</taxon>
    </lineage>
</organism>
<dbReference type="SUPFAM" id="SSF82171">
    <property type="entry name" value="DPP6 N-terminal domain-like"/>
    <property type="match status" value="1"/>
</dbReference>
<sequence length="767" mass="84362">MKFTPDVLLSAPRRSAGVPNAAGSLILYTESTYSFQTHKKSIELRVLEVDTGDSHELAKNDEISDLNWLDDDQFACLQAEKDGTTSLYVASISNCLQKSEVGSSHYVAGAIEAAAGSLKLAKLDAEGYEYAVIVSAPACPDGTLYTPDKAARKTQSSGQLYTNLMVRHWDHYVGTSRNSLWYGKLSKSKSEGGKYKLSLLTNALKGTALECTIQPFGGTEHFDISQNGIIFVAKDPELNPALNTKCNVYLLQLQDWLQKEASAPRQIIVPGFEGACTSPVFNSAGDKVAFLMMAKNGYEADRNVMFIASVSGGRSELEAQTVLQDHKGDLVQEGYHGLWDRSPQAISFSADGEFLLATAEELGHGRLFDIRLHPSAPLGREIRQLTDRGYVSSAIPLRDGRVFVSGSSLVDNSWYAIVDARSATSPSPDALTTWSHSNSTEGSKFGLRKKQVSSIWTPASNPAVNKEVHSIVVKPSSFDPKSSRTYPVAYLIHGGPQGSWGDSWSTRWNPAVYAEQGYIVIAPNPTGSTGYGQEFCDSIRDNWGGDPYQDIVNLFDWVGKNMPEADNERAVALGASYGGYMMNWIQGHDLGRKFKALVCHDGIFSFAGGMLATDELYFPFHDLGGTPWYDPGFKQTVQAKSTFDSSTLSDWRRWDPSEHLANWSTPQLVIHSSKDYRLAISEGLAAFNVLQARGIESQFLCFPDENHFVLKPENSLAWHKTVLNWINKHVGLPTYTDEGPESEEFWGGVRSEKDEVAEMPTQGKPET</sequence>
<feature type="region of interest" description="Disordered" evidence="7">
    <location>
        <begin position="737"/>
        <end position="767"/>
    </location>
</feature>
<keyword evidence="10" id="KW-1185">Reference proteome</keyword>
<dbReference type="SUPFAM" id="SSF53474">
    <property type="entry name" value="alpha/beta-Hydrolases"/>
    <property type="match status" value="1"/>
</dbReference>
<dbReference type="PANTHER" id="PTHR42776">
    <property type="entry name" value="SERINE PEPTIDASE S9 FAMILY MEMBER"/>
    <property type="match status" value="1"/>
</dbReference>
<feature type="domain" description="Peptidase S9 prolyl oligopeptidase catalytic" evidence="8">
    <location>
        <begin position="504"/>
        <end position="731"/>
    </location>
</feature>
<protein>
    <recommendedName>
        <fullName evidence="6">Dipeptidyl-peptidase V</fullName>
    </recommendedName>
</protein>
<reference evidence="9 10" key="1">
    <citation type="submission" date="2021-11" db="EMBL/GenBank/DDBJ databases">
        <title>Black yeast isolated from Biological Soil Crust.</title>
        <authorList>
            <person name="Kurbessoian T."/>
        </authorList>
    </citation>
    <scope>NUCLEOTIDE SEQUENCE [LARGE SCALE GENOMIC DNA]</scope>
    <source>
        <strain evidence="9 10">CCFEE 5522</strain>
    </source>
</reference>
<evidence type="ECO:0000256" key="7">
    <source>
        <dbReference type="SAM" id="MobiDB-lite"/>
    </source>
</evidence>
<evidence type="ECO:0000313" key="10">
    <source>
        <dbReference type="Proteomes" id="UP001324427"/>
    </source>
</evidence>
<name>A0AAV9JW90_9PEZI</name>